<dbReference type="Pfam" id="PF04545">
    <property type="entry name" value="Sigma70_r4"/>
    <property type="match status" value="1"/>
</dbReference>
<dbReference type="PANTHER" id="PTHR30603:SF60">
    <property type="entry name" value="RNA POLYMERASE SIGMA FACTOR RPOD"/>
    <property type="match status" value="1"/>
</dbReference>
<evidence type="ECO:0000313" key="5">
    <source>
        <dbReference type="EMBL" id="CAB4215501.1"/>
    </source>
</evidence>
<protein>
    <submittedName>
        <fullName evidence="4">Sigma70_r4 domain containing protein</fullName>
    </submittedName>
</protein>
<proteinExistence type="predicted"/>
<evidence type="ECO:0000313" key="3">
    <source>
        <dbReference type="EMBL" id="CAB4184036.1"/>
    </source>
</evidence>
<organism evidence="4">
    <name type="scientific">uncultured Caudovirales phage</name>
    <dbReference type="NCBI Taxonomy" id="2100421"/>
    <lineage>
        <taxon>Viruses</taxon>
        <taxon>Duplodnaviria</taxon>
        <taxon>Heunggongvirae</taxon>
        <taxon>Uroviricota</taxon>
        <taxon>Caudoviricetes</taxon>
        <taxon>Peduoviridae</taxon>
        <taxon>Maltschvirus</taxon>
        <taxon>Maltschvirus maltsch</taxon>
    </lineage>
</organism>
<dbReference type="EMBL" id="LR797051">
    <property type="protein sequence ID" value="CAB4184036.1"/>
    <property type="molecule type" value="Genomic_DNA"/>
</dbReference>
<reference evidence="4" key="1">
    <citation type="submission" date="2020-05" db="EMBL/GenBank/DDBJ databases">
        <authorList>
            <person name="Chiriac C."/>
            <person name="Salcher M."/>
            <person name="Ghai R."/>
            <person name="Kavagutti S V."/>
        </authorList>
    </citation>
    <scope>NUCLEOTIDE SEQUENCE</scope>
</reference>
<accession>A0A6J5S254</accession>
<dbReference type="EMBL" id="LR796580">
    <property type="protein sequence ID" value="CAB4152847.1"/>
    <property type="molecule type" value="Genomic_DNA"/>
</dbReference>
<dbReference type="Gene3D" id="1.10.10.10">
    <property type="entry name" value="Winged helix-like DNA-binding domain superfamily/Winged helix DNA-binding domain"/>
    <property type="match status" value="1"/>
</dbReference>
<name>A0A6J5S254_9CAUD</name>
<dbReference type="PANTHER" id="PTHR30603">
    <property type="entry name" value="RNA POLYMERASE SIGMA FACTOR RPO"/>
    <property type="match status" value="1"/>
</dbReference>
<dbReference type="CDD" id="cd06171">
    <property type="entry name" value="Sigma70_r4"/>
    <property type="match status" value="1"/>
</dbReference>
<dbReference type="GO" id="GO:0006352">
    <property type="term" value="P:DNA-templated transcription initiation"/>
    <property type="evidence" value="ECO:0007669"/>
    <property type="project" value="InterPro"/>
</dbReference>
<dbReference type="EMBL" id="LR798412">
    <property type="protein sequence ID" value="CAB5229943.1"/>
    <property type="molecule type" value="Genomic_DNA"/>
</dbReference>
<dbReference type="InterPro" id="IPR007630">
    <property type="entry name" value="RNA_pol_sigma70_r4"/>
</dbReference>
<evidence type="ECO:0000313" key="6">
    <source>
        <dbReference type="EMBL" id="CAB5229943.1"/>
    </source>
</evidence>
<evidence type="ECO:0000259" key="1">
    <source>
        <dbReference type="PROSITE" id="PS00716"/>
    </source>
</evidence>
<dbReference type="EMBL" id="LR797320">
    <property type="protein sequence ID" value="CAB4202618.1"/>
    <property type="molecule type" value="Genomic_DNA"/>
</dbReference>
<dbReference type="InterPro" id="IPR000943">
    <property type="entry name" value="RNA_pol_sigma70"/>
</dbReference>
<gene>
    <name evidence="3" type="ORF">UFOVP1108_31</name>
    <name evidence="4" type="ORF">UFOVP1377_35</name>
    <name evidence="5" type="ORF">UFOVP1472_16</name>
    <name evidence="6" type="ORF">UFOVP1559_22</name>
    <name evidence="2" type="ORF">UFOVP604_31</name>
</gene>
<evidence type="ECO:0000313" key="2">
    <source>
        <dbReference type="EMBL" id="CAB4152847.1"/>
    </source>
</evidence>
<dbReference type="GO" id="GO:0003700">
    <property type="term" value="F:DNA-binding transcription factor activity"/>
    <property type="evidence" value="ECO:0007669"/>
    <property type="project" value="InterPro"/>
</dbReference>
<sequence length="136" mass="15751">MTRIVRGRTIPYGTLVGASAELKNAYYTYGYLHDEDMPELPCVPMEGECVDPGEELFKKEMVNVVQEVLNDVPPKERKVVCLRFGIGLRQEYTLDEIGLLFDLSRERIRQIEARALRLIKHPSRWDKLIGLMEKNK</sequence>
<feature type="domain" description="RNA polymerase sigma-70" evidence="1">
    <location>
        <begin position="93"/>
        <end position="119"/>
    </location>
</feature>
<dbReference type="InterPro" id="IPR036388">
    <property type="entry name" value="WH-like_DNA-bd_sf"/>
</dbReference>
<dbReference type="PROSITE" id="PS00716">
    <property type="entry name" value="SIGMA70_2"/>
    <property type="match status" value="1"/>
</dbReference>
<evidence type="ECO:0000313" key="4">
    <source>
        <dbReference type="EMBL" id="CAB4202618.1"/>
    </source>
</evidence>
<dbReference type="InterPro" id="IPR050239">
    <property type="entry name" value="Sigma-70_RNA_pol_init_factors"/>
</dbReference>
<dbReference type="SUPFAM" id="SSF88659">
    <property type="entry name" value="Sigma3 and sigma4 domains of RNA polymerase sigma factors"/>
    <property type="match status" value="1"/>
</dbReference>
<dbReference type="PRINTS" id="PR00046">
    <property type="entry name" value="SIGMA70FCT"/>
</dbReference>
<dbReference type="EMBL" id="LR797426">
    <property type="protein sequence ID" value="CAB4215501.1"/>
    <property type="molecule type" value="Genomic_DNA"/>
</dbReference>
<dbReference type="InterPro" id="IPR013324">
    <property type="entry name" value="RNA_pol_sigma_r3/r4-like"/>
</dbReference>